<dbReference type="OrthoDB" id="9798476at2"/>
<dbReference type="Proteomes" id="UP000215137">
    <property type="component" value="Chromosome"/>
</dbReference>
<protein>
    <recommendedName>
        <fullName evidence="2">DnaJ homologue subfamily C member 28 conserved domain-containing protein</fullName>
    </recommendedName>
</protein>
<evidence type="ECO:0000256" key="1">
    <source>
        <dbReference type="SAM" id="MobiDB-lite"/>
    </source>
</evidence>
<name>A0A248TEP8_9BACI</name>
<dbReference type="KEGG" id="bko:CKF48_04485"/>
<proteinExistence type="predicted"/>
<dbReference type="InterPro" id="IPR018961">
    <property type="entry name" value="DnaJ_homolog_subfam-C_membr-28"/>
</dbReference>
<dbReference type="EMBL" id="CP022983">
    <property type="protein sequence ID" value="ASV66643.1"/>
    <property type="molecule type" value="Genomic_DNA"/>
</dbReference>
<reference evidence="3 4" key="1">
    <citation type="submission" date="2017-08" db="EMBL/GenBank/DDBJ databases">
        <title>Complete Genome Sequence of Bacillus kochii Oregon-R-modENCODE STRAIN BDGP4, isolated from Drosophila melanogaster gut.</title>
        <authorList>
            <person name="Wan K.H."/>
            <person name="Yu C."/>
            <person name="Park S."/>
            <person name="Hammonds A.S."/>
            <person name="Booth B.W."/>
            <person name="Celniker S.E."/>
        </authorList>
    </citation>
    <scope>NUCLEOTIDE SEQUENCE [LARGE SCALE GENOMIC DNA]</scope>
    <source>
        <strain evidence="3 4">BDGP4</strain>
    </source>
</reference>
<evidence type="ECO:0000313" key="4">
    <source>
        <dbReference type="Proteomes" id="UP000215137"/>
    </source>
</evidence>
<evidence type="ECO:0000313" key="3">
    <source>
        <dbReference type="EMBL" id="ASV66643.1"/>
    </source>
</evidence>
<evidence type="ECO:0000259" key="2">
    <source>
        <dbReference type="Pfam" id="PF09350"/>
    </source>
</evidence>
<feature type="domain" description="DnaJ homologue subfamily C member 28 conserved" evidence="2">
    <location>
        <begin position="20"/>
        <end position="64"/>
    </location>
</feature>
<organism evidence="3 4">
    <name type="scientific">Cytobacillus kochii</name>
    <dbReference type="NCBI Taxonomy" id="859143"/>
    <lineage>
        <taxon>Bacteria</taxon>
        <taxon>Bacillati</taxon>
        <taxon>Bacillota</taxon>
        <taxon>Bacilli</taxon>
        <taxon>Bacillales</taxon>
        <taxon>Bacillaceae</taxon>
        <taxon>Cytobacillus</taxon>
    </lineage>
</organism>
<keyword evidence="4" id="KW-1185">Reference proteome</keyword>
<accession>A0A248TEP8</accession>
<sequence length="108" mass="12351">MDERNDLIGDMLKSKKSTPLPGQGKPLPKGYLQRDIFQNFQKVAKDAGYLPPWLTLQKEIAVLVHQAQSKQDIATINEKIKKYNSICPPQMQRYPISLEGLEKAKTLW</sequence>
<feature type="region of interest" description="Disordered" evidence="1">
    <location>
        <begin position="1"/>
        <end position="26"/>
    </location>
</feature>
<dbReference type="Pfam" id="PF09350">
    <property type="entry name" value="DJC28_CD"/>
    <property type="match status" value="1"/>
</dbReference>
<dbReference type="AlphaFoldDB" id="A0A248TEP8"/>
<gene>
    <name evidence="3" type="ORF">CKF48_04485</name>
</gene>